<keyword evidence="3 5" id="KW-0687">Ribonucleoprotein</keyword>
<feature type="domain" description="Large ribosomal subunit protein uL2 RNA-binding" evidence="8">
    <location>
        <begin position="42"/>
        <end position="119"/>
    </location>
</feature>
<reference evidence="9" key="2">
    <citation type="submission" date="2020-09" db="EMBL/GenBank/DDBJ databases">
        <authorList>
            <person name="Sun Q."/>
            <person name="Ohkuma M."/>
        </authorList>
    </citation>
    <scope>NUCLEOTIDE SEQUENCE</scope>
    <source>
        <strain evidence="9">JCM 14371</strain>
    </source>
</reference>
<dbReference type="InterPro" id="IPR014726">
    <property type="entry name" value="Ribosomal_uL2_dom3"/>
</dbReference>
<dbReference type="InterPro" id="IPR022666">
    <property type="entry name" value="Ribosomal_uL2_RNA-bd_dom"/>
</dbReference>
<keyword evidence="2 5" id="KW-0689">Ribosomal protein</keyword>
<evidence type="ECO:0000256" key="4">
    <source>
        <dbReference type="ARBA" id="ARBA00035242"/>
    </source>
</evidence>
<evidence type="ECO:0000259" key="7">
    <source>
        <dbReference type="SMART" id="SM01382"/>
    </source>
</evidence>
<sequence>MAVKKYRPYTPSRRQMTTADFSGLTKKRPEKSLTEGIHKTGGHNNRGRVTSRFIGGGHKKLYRRIDFKRRDKAGVTAVVAALEYDPNRSARIALLHYRDGEKRYILAPEGLQVGATVVSGPEAEPKVGNAMPLRFIPVGAVVHNVELVPGKGAQMARSAGTSVQLQGKESTYVLLRLPSGEIRRVHTECYATMGAVGNAEHKNIVLGKAGRSRWLGRKPHQRGSAMNPVDHPHGGGEGRTGAGRQPVSPWGQLAKGLKTRRKRKVSERFIVTRRGGK</sequence>
<protein>
    <recommendedName>
        <fullName evidence="4 5">Large ribosomal subunit protein uL2</fullName>
    </recommendedName>
</protein>
<evidence type="ECO:0000313" key="10">
    <source>
        <dbReference type="Proteomes" id="UP000635726"/>
    </source>
</evidence>
<dbReference type="EMBL" id="BMOE01000023">
    <property type="protein sequence ID" value="GGJ88956.1"/>
    <property type="molecule type" value="Genomic_DNA"/>
</dbReference>
<dbReference type="RefSeq" id="WP_188964728.1">
    <property type="nucleotide sequence ID" value="NZ_BMOE01000023.1"/>
</dbReference>
<comment type="function">
    <text evidence="5">One of the primary rRNA binding proteins. Required for association of the 30S and 50S subunits to form the 70S ribosome, for tRNA binding and peptide bond formation. It has been suggested to have peptidyltransferase activity; this is somewhat controversial. Makes several contacts with the 16S rRNA in the 70S ribosome.</text>
</comment>
<evidence type="ECO:0000259" key="8">
    <source>
        <dbReference type="SMART" id="SM01383"/>
    </source>
</evidence>
<dbReference type="InterPro" id="IPR008991">
    <property type="entry name" value="Translation_prot_SH3-like_sf"/>
</dbReference>
<dbReference type="SUPFAM" id="SSF50104">
    <property type="entry name" value="Translation proteins SH3-like domain"/>
    <property type="match status" value="1"/>
</dbReference>
<dbReference type="GO" id="GO:0019843">
    <property type="term" value="F:rRNA binding"/>
    <property type="evidence" value="ECO:0007669"/>
    <property type="project" value="UniProtKB-UniRule"/>
</dbReference>
<dbReference type="PROSITE" id="PS00467">
    <property type="entry name" value="RIBOSOMAL_L2"/>
    <property type="match status" value="1"/>
</dbReference>
<dbReference type="NCBIfam" id="TIGR01171">
    <property type="entry name" value="rplB_bact"/>
    <property type="match status" value="1"/>
</dbReference>
<feature type="domain" description="Large ribosomal subunit protein uL2 C-terminal" evidence="7">
    <location>
        <begin position="125"/>
        <end position="253"/>
    </location>
</feature>
<dbReference type="Pfam" id="PF00181">
    <property type="entry name" value="Ribosomal_L2_N"/>
    <property type="match status" value="1"/>
</dbReference>
<dbReference type="InterPro" id="IPR005880">
    <property type="entry name" value="Ribosomal_uL2_bac/org-type"/>
</dbReference>
<dbReference type="InterPro" id="IPR022671">
    <property type="entry name" value="Ribosomal_uL2_CS"/>
</dbReference>
<keyword evidence="5" id="KW-0694">RNA-binding</keyword>
<evidence type="ECO:0000256" key="1">
    <source>
        <dbReference type="ARBA" id="ARBA00005636"/>
    </source>
</evidence>
<dbReference type="FunFam" id="2.40.50.140:FF:000003">
    <property type="entry name" value="50S ribosomal protein L2"/>
    <property type="match status" value="1"/>
</dbReference>
<dbReference type="AlphaFoldDB" id="A0A917PRP9"/>
<dbReference type="SUPFAM" id="SSF50249">
    <property type="entry name" value="Nucleic acid-binding proteins"/>
    <property type="match status" value="1"/>
</dbReference>
<accession>A0A917PRP9</accession>
<keyword evidence="10" id="KW-1185">Reference proteome</keyword>
<organism evidence="9 10">
    <name type="scientific">Deinococcus aquiradiocola</name>
    <dbReference type="NCBI Taxonomy" id="393059"/>
    <lineage>
        <taxon>Bacteria</taxon>
        <taxon>Thermotogati</taxon>
        <taxon>Deinococcota</taxon>
        <taxon>Deinococci</taxon>
        <taxon>Deinococcales</taxon>
        <taxon>Deinococcaceae</taxon>
        <taxon>Deinococcus</taxon>
    </lineage>
</organism>
<dbReference type="GO" id="GO:0015934">
    <property type="term" value="C:large ribosomal subunit"/>
    <property type="evidence" value="ECO:0007669"/>
    <property type="project" value="InterPro"/>
</dbReference>
<reference evidence="9" key="1">
    <citation type="journal article" date="2014" name="Int. J. Syst. Evol. Microbiol.">
        <title>Complete genome sequence of Corynebacterium casei LMG S-19264T (=DSM 44701T), isolated from a smear-ripened cheese.</title>
        <authorList>
            <consortium name="US DOE Joint Genome Institute (JGI-PGF)"/>
            <person name="Walter F."/>
            <person name="Albersmeier A."/>
            <person name="Kalinowski J."/>
            <person name="Ruckert C."/>
        </authorList>
    </citation>
    <scope>NUCLEOTIDE SEQUENCE</scope>
    <source>
        <strain evidence="9">JCM 14371</strain>
    </source>
</reference>
<keyword evidence="5" id="KW-0699">rRNA-binding</keyword>
<dbReference type="Pfam" id="PF03947">
    <property type="entry name" value="Ribosomal_L2_C"/>
    <property type="match status" value="1"/>
</dbReference>
<dbReference type="PIRSF" id="PIRSF002158">
    <property type="entry name" value="Ribosomal_L2"/>
    <property type="match status" value="1"/>
</dbReference>
<dbReference type="Proteomes" id="UP000635726">
    <property type="component" value="Unassembled WGS sequence"/>
</dbReference>
<dbReference type="FunFam" id="4.10.950.10:FF:000001">
    <property type="entry name" value="50S ribosomal protein L2"/>
    <property type="match status" value="1"/>
</dbReference>
<dbReference type="Gene3D" id="2.30.30.30">
    <property type="match status" value="1"/>
</dbReference>
<dbReference type="FunFam" id="2.30.30.30:FF:000001">
    <property type="entry name" value="50S ribosomal protein L2"/>
    <property type="match status" value="1"/>
</dbReference>
<dbReference type="HAMAP" id="MF_01320_B">
    <property type="entry name" value="Ribosomal_uL2_B"/>
    <property type="match status" value="1"/>
</dbReference>
<dbReference type="InterPro" id="IPR002171">
    <property type="entry name" value="Ribosomal_uL2"/>
</dbReference>
<evidence type="ECO:0000256" key="6">
    <source>
        <dbReference type="SAM" id="MobiDB-lite"/>
    </source>
</evidence>
<dbReference type="GO" id="GO:0002181">
    <property type="term" value="P:cytoplasmic translation"/>
    <property type="evidence" value="ECO:0007669"/>
    <property type="project" value="TreeGrafter"/>
</dbReference>
<dbReference type="PANTHER" id="PTHR13691:SF5">
    <property type="entry name" value="LARGE RIBOSOMAL SUBUNIT PROTEIN UL2M"/>
    <property type="match status" value="1"/>
</dbReference>
<dbReference type="Gene3D" id="2.40.50.140">
    <property type="entry name" value="Nucleic acid-binding proteins"/>
    <property type="match status" value="1"/>
</dbReference>
<comment type="caution">
    <text evidence="9">The sequence shown here is derived from an EMBL/GenBank/DDBJ whole genome shotgun (WGS) entry which is preliminary data.</text>
</comment>
<dbReference type="InterPro" id="IPR014722">
    <property type="entry name" value="Rib_uL2_dom2"/>
</dbReference>
<name>A0A917PRP9_9DEIO</name>
<dbReference type="GO" id="GO:0003735">
    <property type="term" value="F:structural constituent of ribosome"/>
    <property type="evidence" value="ECO:0007669"/>
    <property type="project" value="InterPro"/>
</dbReference>
<feature type="region of interest" description="Disordered" evidence="6">
    <location>
        <begin position="213"/>
        <end position="265"/>
    </location>
</feature>
<gene>
    <name evidence="5 9" type="primary">rplB</name>
    <name evidence="9" type="ORF">GCM10008939_36250</name>
</gene>
<dbReference type="GO" id="GO:0016740">
    <property type="term" value="F:transferase activity"/>
    <property type="evidence" value="ECO:0007669"/>
    <property type="project" value="InterPro"/>
</dbReference>
<evidence type="ECO:0000256" key="5">
    <source>
        <dbReference type="HAMAP-Rule" id="MF_01320"/>
    </source>
</evidence>
<comment type="subunit">
    <text evidence="5">Part of the 50S ribosomal subunit. Forms a bridge to the 30S subunit in the 70S ribosome.</text>
</comment>
<dbReference type="PANTHER" id="PTHR13691">
    <property type="entry name" value="RIBOSOMAL PROTEIN L2"/>
    <property type="match status" value="1"/>
</dbReference>
<evidence type="ECO:0000256" key="3">
    <source>
        <dbReference type="ARBA" id="ARBA00023274"/>
    </source>
</evidence>
<dbReference type="Gene3D" id="4.10.950.10">
    <property type="entry name" value="Ribosomal protein L2, domain 3"/>
    <property type="match status" value="1"/>
</dbReference>
<proteinExistence type="inferred from homology"/>
<dbReference type="SMART" id="SM01382">
    <property type="entry name" value="Ribosomal_L2_C"/>
    <property type="match status" value="1"/>
</dbReference>
<dbReference type="InterPro" id="IPR012340">
    <property type="entry name" value="NA-bd_OB-fold"/>
</dbReference>
<dbReference type="SMART" id="SM01383">
    <property type="entry name" value="Ribosomal_L2"/>
    <property type="match status" value="1"/>
</dbReference>
<dbReference type="InterPro" id="IPR022669">
    <property type="entry name" value="Ribosomal_uL2_C"/>
</dbReference>
<evidence type="ECO:0000256" key="2">
    <source>
        <dbReference type="ARBA" id="ARBA00022980"/>
    </source>
</evidence>
<evidence type="ECO:0000313" key="9">
    <source>
        <dbReference type="EMBL" id="GGJ88956.1"/>
    </source>
</evidence>
<comment type="similarity">
    <text evidence="1 5">Belongs to the universal ribosomal protein uL2 family.</text>
</comment>